<dbReference type="InterPro" id="IPR023131">
    <property type="entry name" value="Mth639-like_dom_sf"/>
</dbReference>
<sequence length="157" mass="17439">MIALDVIKAKGHFNVKGTHRNTLEITKDDYLTPRGDCILGINADKALSDLDERVKQIIKMDGSYVYLVMKVGGLIDLVQGVGSHELPLSNTEKMIVRKSGFISDSTLMLHSNKAARDIRRDLIEELKNEKDLTVFVVASDYPLKDVEVLSVVVNSDP</sequence>
<dbReference type="EMBL" id="AP018929">
    <property type="protein sequence ID" value="BBG25319.1"/>
    <property type="molecule type" value="Genomic_DNA"/>
</dbReference>
<dbReference type="EMBL" id="AP018930">
    <property type="protein sequence ID" value="BBG28113.1"/>
    <property type="molecule type" value="Genomic_DNA"/>
</dbReference>
<dbReference type="Pfam" id="PF04027">
    <property type="entry name" value="DUF371"/>
    <property type="match status" value="1"/>
</dbReference>
<proteinExistence type="predicted"/>
<keyword evidence="3" id="KW-1185">Reference proteome</keyword>
<dbReference type="Proteomes" id="UP000325030">
    <property type="component" value="Chromosome"/>
</dbReference>
<dbReference type="GeneID" id="41718938"/>
<dbReference type="OrthoDB" id="9265at2157"/>
<dbReference type="STRING" id="1294262.GCA_001316085_02627"/>
<dbReference type="Gene3D" id="2.60.120.630">
    <property type="entry name" value="mth639 domain like"/>
    <property type="match status" value="1"/>
</dbReference>
<dbReference type="RefSeq" id="WP_054846576.1">
    <property type="nucleotide sequence ID" value="NZ_AP018929.1"/>
</dbReference>
<protein>
    <recommendedName>
        <fullName evidence="5">DUF371 domain-containing protein</fullName>
    </recommendedName>
</protein>
<evidence type="ECO:0000313" key="4">
    <source>
        <dbReference type="Proteomes" id="UP000325030"/>
    </source>
</evidence>
<dbReference type="Proteomes" id="UP000322983">
    <property type="component" value="Chromosome"/>
</dbReference>
<organism evidence="2 4">
    <name type="scientific">Sulfuracidifex tepidarius</name>
    <dbReference type="NCBI Taxonomy" id="1294262"/>
    <lineage>
        <taxon>Archaea</taxon>
        <taxon>Thermoproteota</taxon>
        <taxon>Thermoprotei</taxon>
        <taxon>Sulfolobales</taxon>
        <taxon>Sulfolobaceae</taxon>
        <taxon>Sulfuracidifex</taxon>
    </lineage>
</organism>
<gene>
    <name evidence="1" type="ORF">IC006_2654</name>
    <name evidence="2" type="ORF">IC007_2668</name>
</gene>
<dbReference type="PANTHER" id="PTHR40696">
    <property type="entry name" value="DUF371 FAMILY PROTEIN"/>
    <property type="match status" value="1"/>
</dbReference>
<evidence type="ECO:0000313" key="3">
    <source>
        <dbReference type="Proteomes" id="UP000322983"/>
    </source>
</evidence>
<dbReference type="PANTHER" id="PTHR40696:SF1">
    <property type="entry name" value="DUF371 DOMAIN-CONTAINING PROTEIN"/>
    <property type="match status" value="1"/>
</dbReference>
<dbReference type="KEGG" id="step:IC006_2654"/>
<name>A0A510E6E9_9CREN</name>
<reference evidence="2 3" key="2">
    <citation type="journal article" date="2020" name="Int. J. Syst. Evol. Microbiol.">
        <title>Sulfuracidifex tepidarius gen. nov., sp. nov. and transfer of Sulfolobus metallicus Huber and Stetter 1992 to the genus Sulfuracidifex as Sulfuracidifex metallicus comb. nov.</title>
        <authorList>
            <person name="Itoh T."/>
            <person name="Miura T."/>
            <person name="Sakai H.D."/>
            <person name="Kato S."/>
            <person name="Ohkuma M."/>
            <person name="Takashina T."/>
        </authorList>
    </citation>
    <scope>NUCLEOTIDE SEQUENCE</scope>
    <source>
        <strain evidence="1 3">IC-006</strain>
        <strain evidence="2">IC-007</strain>
    </source>
</reference>
<accession>A0A510DYS3</accession>
<dbReference type="InterPro" id="IPR007171">
    <property type="entry name" value="DUF371"/>
</dbReference>
<reference evidence="4" key="1">
    <citation type="submission" date="2018-09" db="EMBL/GenBank/DDBJ databases">
        <title>Complete Genome Sequencing of Sulfolobus sp. JCM 16834.</title>
        <authorList>
            <person name="Kato S."/>
            <person name="Itoh T."/>
            <person name="Ohkuma M."/>
        </authorList>
    </citation>
    <scope>NUCLEOTIDE SEQUENCE [LARGE SCALE GENOMIC DNA]</scope>
    <source>
        <strain evidence="4">IC-007</strain>
    </source>
</reference>
<accession>A0A510E6E9</accession>
<evidence type="ECO:0000313" key="2">
    <source>
        <dbReference type="EMBL" id="BBG28113.1"/>
    </source>
</evidence>
<dbReference type="AlphaFoldDB" id="A0A510E6E9"/>
<evidence type="ECO:0000313" key="1">
    <source>
        <dbReference type="EMBL" id="BBG25319.1"/>
    </source>
</evidence>
<evidence type="ECO:0008006" key="5">
    <source>
        <dbReference type="Google" id="ProtNLM"/>
    </source>
</evidence>